<dbReference type="PANTHER" id="PTHR24256">
    <property type="entry name" value="TRYPTASE-RELATED"/>
    <property type="match status" value="1"/>
</dbReference>
<protein>
    <recommendedName>
        <fullName evidence="3">Peptidase S1 domain-containing protein</fullName>
    </recommendedName>
</protein>
<evidence type="ECO:0000313" key="4">
    <source>
        <dbReference type="EMBL" id="ROT64975.1"/>
    </source>
</evidence>
<dbReference type="PROSITE" id="PS50240">
    <property type="entry name" value="TRYPSIN_DOM"/>
    <property type="match status" value="1"/>
</dbReference>
<proteinExistence type="inferred from homology"/>
<dbReference type="Pfam" id="PF00089">
    <property type="entry name" value="Trypsin"/>
    <property type="match status" value="1"/>
</dbReference>
<dbReference type="GO" id="GO:0006508">
    <property type="term" value="P:proteolysis"/>
    <property type="evidence" value="ECO:0007669"/>
    <property type="project" value="InterPro"/>
</dbReference>
<dbReference type="Proteomes" id="UP000283509">
    <property type="component" value="Unassembled WGS sequence"/>
</dbReference>
<dbReference type="EMBL" id="QCYY01003160">
    <property type="protein sequence ID" value="ROT64975.1"/>
    <property type="molecule type" value="Genomic_DNA"/>
</dbReference>
<gene>
    <name evidence="4" type="ORF">C7M84_017082</name>
</gene>
<organism evidence="4 5">
    <name type="scientific">Penaeus vannamei</name>
    <name type="common">Whiteleg shrimp</name>
    <name type="synonym">Litopenaeus vannamei</name>
    <dbReference type="NCBI Taxonomy" id="6689"/>
    <lineage>
        <taxon>Eukaryota</taxon>
        <taxon>Metazoa</taxon>
        <taxon>Ecdysozoa</taxon>
        <taxon>Arthropoda</taxon>
        <taxon>Crustacea</taxon>
        <taxon>Multicrustacea</taxon>
        <taxon>Malacostraca</taxon>
        <taxon>Eumalacostraca</taxon>
        <taxon>Eucarida</taxon>
        <taxon>Decapoda</taxon>
        <taxon>Dendrobranchiata</taxon>
        <taxon>Penaeoidea</taxon>
        <taxon>Penaeidae</taxon>
        <taxon>Penaeus</taxon>
    </lineage>
</organism>
<accession>A0A3R7PFN9</accession>
<dbReference type="Gene3D" id="2.40.10.10">
    <property type="entry name" value="Trypsin-like serine proteases"/>
    <property type="match status" value="1"/>
</dbReference>
<dbReference type="InterPro" id="IPR051487">
    <property type="entry name" value="Ser/Thr_Proteases_Immune/Dev"/>
</dbReference>
<comment type="caution">
    <text evidence="4">The sequence shown here is derived from an EMBL/GenBank/DDBJ whole genome shotgun (WGS) entry which is preliminary data.</text>
</comment>
<dbReference type="InterPro" id="IPR009003">
    <property type="entry name" value="Peptidase_S1_PA"/>
</dbReference>
<name>A0A3R7PFN9_PENVA</name>
<dbReference type="InterPro" id="IPR043504">
    <property type="entry name" value="Peptidase_S1_PA_chymotrypsin"/>
</dbReference>
<reference evidence="4 5" key="1">
    <citation type="submission" date="2018-04" db="EMBL/GenBank/DDBJ databases">
        <authorList>
            <person name="Zhang X."/>
            <person name="Yuan J."/>
            <person name="Li F."/>
            <person name="Xiang J."/>
        </authorList>
    </citation>
    <scope>NUCLEOTIDE SEQUENCE [LARGE SCALE GENOMIC DNA]</scope>
    <source>
        <tissue evidence="4">Muscle</tissue>
    </source>
</reference>
<feature type="domain" description="Peptidase S1" evidence="3">
    <location>
        <begin position="396"/>
        <end position="728"/>
    </location>
</feature>
<dbReference type="SMART" id="SM00020">
    <property type="entry name" value="Tryp_SPc"/>
    <property type="match status" value="1"/>
</dbReference>
<evidence type="ECO:0000256" key="1">
    <source>
        <dbReference type="ARBA" id="ARBA00023157"/>
    </source>
</evidence>
<evidence type="ECO:0000313" key="5">
    <source>
        <dbReference type="Proteomes" id="UP000283509"/>
    </source>
</evidence>
<dbReference type="SUPFAM" id="SSF50494">
    <property type="entry name" value="Trypsin-like serine proteases"/>
    <property type="match status" value="1"/>
</dbReference>
<dbReference type="InterPro" id="IPR001254">
    <property type="entry name" value="Trypsin_dom"/>
</dbReference>
<dbReference type="OrthoDB" id="10064156at2759"/>
<comment type="similarity">
    <text evidence="2">Belongs to the peptidase S1 family. CLIP subfamily.</text>
</comment>
<dbReference type="GO" id="GO:0004252">
    <property type="term" value="F:serine-type endopeptidase activity"/>
    <property type="evidence" value="ECO:0007669"/>
    <property type="project" value="InterPro"/>
</dbReference>
<reference evidence="4 5" key="2">
    <citation type="submission" date="2019-01" db="EMBL/GenBank/DDBJ databases">
        <title>The decoding of complex shrimp genome reveals the adaptation for benthos swimmer, frequently molting mechanism and breeding impact on genome.</title>
        <authorList>
            <person name="Sun Y."/>
            <person name="Gao Y."/>
            <person name="Yu Y."/>
        </authorList>
    </citation>
    <scope>NUCLEOTIDE SEQUENCE [LARGE SCALE GENOMIC DNA]</scope>
    <source>
        <tissue evidence="4">Muscle</tissue>
    </source>
</reference>
<keyword evidence="5" id="KW-1185">Reference proteome</keyword>
<evidence type="ECO:0000259" key="3">
    <source>
        <dbReference type="PROSITE" id="PS50240"/>
    </source>
</evidence>
<sequence length="737" mass="80631">MSVVTSPTPSTYMSPSCIRVIFPPSPPPSRFLPASVSFPPPPTQPFPSFLHVFLPLPPPAVSFLHPCLSPLPPTPPAVSFLHPCLSPTPTPQPFPSFLQVFLPPLQPFPSFLQVFPPHPPAVSFLHPCLSPPPHPPAVSFLHPCLSPHPHPSSRFLPASVSFPHPPPLQPFPSCIRVSPHPHPSSRFLPSCKSSPPPPSSRFLPASVSFPPHLTPPAVSFLHPCLFPPSPLQPFPSYIRVSFPPPPPSSRFLPASVSFPLPPTPPAVSFLHPCPFPLPPPAVSFLHPCLFPPPPTLQPFPSCIRVPPSPTLQPFPSCIRVFPPPPNPPAVFLPASVSFPLPPTLQPFLPACLLPPTLTPPAVSFLHPRFTDLMPTTKKVTCGMRHRRGVLARSAYAIGHELQALYGEFPWQAAIYKVRNIGGGLQSTFVCSGVLVDKAFVITPAHCVVGPTTDFTVSAGGFWGVHSRGGGSILERQVTGVSDILVYPGYESTNPLVHDVALVQLDRAIAFDNFPQIGLACLPYPDILYRNTGAWDCFTVGWNGKAGALQRVESNLLSKRDCRVYTRAYHEFHAYMRQSPYGYGTSGYDKAHGYHAATYQKHHYYSQSIPDLLCTESFETKACVDDPAAVLVCRHAALHADTFFGFGNRGYRYHAHRGHKRTNARIVNAYGKHRFDSEKWYVMGLSHSLSPCSGKGQGSYRKGYGSQRKDISVFTPVHEYLPFIHAHLDVKQTAAPTT</sequence>
<dbReference type="AlphaFoldDB" id="A0A3R7PFN9"/>
<keyword evidence="1" id="KW-1015">Disulfide bond</keyword>
<evidence type="ECO:0000256" key="2">
    <source>
        <dbReference type="ARBA" id="ARBA00024195"/>
    </source>
</evidence>